<protein>
    <recommendedName>
        <fullName evidence="2">VPS9 domain-containing protein</fullName>
    </recommendedName>
</protein>
<dbReference type="Gene3D" id="1.20.1050.80">
    <property type="entry name" value="VPS9 domain"/>
    <property type="match status" value="1"/>
</dbReference>
<dbReference type="AlphaFoldDB" id="A0A1J4KGZ8"/>
<accession>A0A1J4KGZ8</accession>
<comment type="caution">
    <text evidence="3">The sequence shown here is derived from an EMBL/GenBank/DDBJ whole genome shotgun (WGS) entry which is preliminary data.</text>
</comment>
<organism evidence="3 4">
    <name type="scientific">Tritrichomonas foetus</name>
    <dbReference type="NCBI Taxonomy" id="1144522"/>
    <lineage>
        <taxon>Eukaryota</taxon>
        <taxon>Metamonada</taxon>
        <taxon>Parabasalia</taxon>
        <taxon>Tritrichomonadida</taxon>
        <taxon>Tritrichomonadidae</taxon>
        <taxon>Tritrichomonas</taxon>
    </lineage>
</organism>
<dbReference type="GeneID" id="94837255"/>
<evidence type="ECO:0000313" key="4">
    <source>
        <dbReference type="Proteomes" id="UP000179807"/>
    </source>
</evidence>
<feature type="region of interest" description="Disordered" evidence="1">
    <location>
        <begin position="359"/>
        <end position="387"/>
    </location>
</feature>
<evidence type="ECO:0000259" key="2">
    <source>
        <dbReference type="PROSITE" id="PS51205"/>
    </source>
</evidence>
<dbReference type="RefSeq" id="XP_068362054.1">
    <property type="nucleotide sequence ID" value="XM_068502551.1"/>
</dbReference>
<dbReference type="InterPro" id="IPR003123">
    <property type="entry name" value="VPS9"/>
</dbReference>
<gene>
    <name evidence="3" type="ORF">TRFO_22429</name>
</gene>
<evidence type="ECO:0000256" key="1">
    <source>
        <dbReference type="SAM" id="MobiDB-lite"/>
    </source>
</evidence>
<dbReference type="InterPro" id="IPR037191">
    <property type="entry name" value="VPS9_dom_sf"/>
</dbReference>
<sequence length="546" mass="63442">MDEISINDAMTEWIACHPDLITFIKLEDAYSYDIEIPVQFKLRRATIHHKSFVQISEGFHKRVFAQKPKKTSPQKIKTITVGNSSQTAEIVLPPILDYKLAFVQYKIEKLQEKQFDIYAENVAELLTFYGKDLIPLNIIFSFDFDSFEKFSFQKSNKLISLINYEQMLENRNMQILTSISKINKTMQRQMITRIIDGISSIYNDVLSYFPLSPLDSEFDKFLFSRFFPFKIEYSTLLKDFSLDDPETTVTNILSLAYKMITYYQLEESPSDSILFLLIFRCLFNDLYKEGKLPFFINDFKEKDYSNLEPINHEPINREPINHDLNMSANDEGSLQNENFEIHEREIECKNRNNYKIDEQKEEPIYQNNGNENKNLKQNEKQSKNEQSVKNKYEMFDFMQTLTFRHLEPPEDSSLASEYNLDSVVSATISNDLRFRKAISALHSIQFSTNPLDALNCVRNCLRALESSASDFFPGLPPECMIAFDKVFALLLLAVTGSGVSELEVYADFTTTCLPERLLSLPFQFALTKLGAVKKHVRALMNEKKIR</sequence>
<keyword evidence="4" id="KW-1185">Reference proteome</keyword>
<dbReference type="PROSITE" id="PS51205">
    <property type="entry name" value="VPS9"/>
    <property type="match status" value="1"/>
</dbReference>
<reference evidence="3" key="1">
    <citation type="submission" date="2016-10" db="EMBL/GenBank/DDBJ databases">
        <authorList>
            <person name="Benchimol M."/>
            <person name="Almeida L.G."/>
            <person name="Vasconcelos A.T."/>
            <person name="Perreira-Neves A."/>
            <person name="Rosa I.A."/>
            <person name="Tasca T."/>
            <person name="Bogo M.R."/>
            <person name="de Souza W."/>
        </authorList>
    </citation>
    <scope>NUCLEOTIDE SEQUENCE [LARGE SCALE GENOMIC DNA]</scope>
    <source>
        <strain evidence="3">K</strain>
    </source>
</reference>
<feature type="compositionally biased region" description="Basic and acidic residues" evidence="1">
    <location>
        <begin position="373"/>
        <end position="387"/>
    </location>
</feature>
<evidence type="ECO:0000313" key="3">
    <source>
        <dbReference type="EMBL" id="OHT08918.1"/>
    </source>
</evidence>
<name>A0A1J4KGZ8_9EUKA</name>
<feature type="domain" description="VPS9" evidence="2">
    <location>
        <begin position="382"/>
        <end position="545"/>
    </location>
</feature>
<dbReference type="EMBL" id="MLAK01000654">
    <property type="protein sequence ID" value="OHT08918.1"/>
    <property type="molecule type" value="Genomic_DNA"/>
</dbReference>
<dbReference type="VEuPathDB" id="TrichDB:TRFO_22429"/>
<dbReference type="Proteomes" id="UP000179807">
    <property type="component" value="Unassembled WGS sequence"/>
</dbReference>
<proteinExistence type="predicted"/>